<evidence type="ECO:0000256" key="15">
    <source>
        <dbReference type="ARBA" id="ARBA00044519"/>
    </source>
</evidence>
<evidence type="ECO:0000256" key="8">
    <source>
        <dbReference type="ARBA" id="ARBA00040342"/>
    </source>
</evidence>
<dbReference type="PROSITE" id="PS00630">
    <property type="entry name" value="IMP_2"/>
    <property type="match status" value="1"/>
</dbReference>
<evidence type="ECO:0000256" key="10">
    <source>
        <dbReference type="ARBA" id="ARBA00044465"/>
    </source>
</evidence>
<evidence type="ECO:0000256" key="1">
    <source>
        <dbReference type="ARBA" id="ARBA00001946"/>
    </source>
</evidence>
<dbReference type="PANTHER" id="PTHR43028:SF5">
    <property type="entry name" value="3'(2'),5'-BISPHOSPHATE NUCLEOTIDASE 1"/>
    <property type="match status" value="1"/>
</dbReference>
<comment type="cofactor">
    <cofactor evidence="1 18">
        <name>Mg(2+)</name>
        <dbReference type="ChEBI" id="CHEBI:18420"/>
    </cofactor>
</comment>
<dbReference type="GO" id="GO:0046872">
    <property type="term" value="F:metal ion binding"/>
    <property type="evidence" value="ECO:0007669"/>
    <property type="project" value="UniProtKB-KW"/>
</dbReference>
<feature type="binding site" evidence="18">
    <location>
        <position position="245"/>
    </location>
    <ligand>
        <name>Mg(2+)</name>
        <dbReference type="ChEBI" id="CHEBI:18420"/>
        <label>1</label>
        <note>catalytic</note>
    </ligand>
</feature>
<accession>A0AA88XYB4</accession>
<dbReference type="FunFam" id="3.30.540.10:FF:000023">
    <property type="entry name" value="Protein CBR-TAG-231"/>
    <property type="match status" value="1"/>
</dbReference>
<feature type="compositionally biased region" description="Low complexity" evidence="19">
    <location>
        <begin position="365"/>
        <end position="382"/>
    </location>
</feature>
<feature type="binding site" evidence="18">
    <location>
        <position position="116"/>
    </location>
    <ligand>
        <name>Mg(2+)</name>
        <dbReference type="ChEBI" id="CHEBI:18420"/>
        <label>1</label>
        <note>catalytic</note>
    </ligand>
</feature>
<evidence type="ECO:0000313" key="20">
    <source>
        <dbReference type="EMBL" id="KAK3094082.1"/>
    </source>
</evidence>
<comment type="similarity">
    <text evidence="2">Belongs to the inositol monophosphatase superfamily.</text>
</comment>
<dbReference type="InterPro" id="IPR050725">
    <property type="entry name" value="CysQ/Inositol_MonoPase"/>
</dbReference>
<dbReference type="PANTHER" id="PTHR43028">
    <property type="entry name" value="3'(2'),5'-BISPHOSPHATE NUCLEOTIDASE 1"/>
    <property type="match status" value="1"/>
</dbReference>
<evidence type="ECO:0000256" key="14">
    <source>
        <dbReference type="ARBA" id="ARBA00044484"/>
    </source>
</evidence>
<evidence type="ECO:0000256" key="5">
    <source>
        <dbReference type="ARBA" id="ARBA00022723"/>
    </source>
</evidence>
<reference evidence="20" key="1">
    <citation type="submission" date="2019-08" db="EMBL/GenBank/DDBJ databases">
        <title>The improved chromosome-level genome for the pearl oyster Pinctada fucata martensii using PacBio sequencing and Hi-C.</title>
        <authorList>
            <person name="Zheng Z."/>
        </authorList>
    </citation>
    <scope>NUCLEOTIDE SEQUENCE</scope>
    <source>
        <strain evidence="20">ZZ-2019</strain>
        <tissue evidence="20">Adductor muscle</tissue>
    </source>
</reference>
<comment type="catalytic activity">
    <reaction evidence="11">
        <text>adenosine 2',5'-bisphosphate + H2O = AMP + phosphate</text>
        <dbReference type="Rhea" id="RHEA:77643"/>
        <dbReference type="ChEBI" id="CHEBI:15377"/>
        <dbReference type="ChEBI" id="CHEBI:43474"/>
        <dbReference type="ChEBI" id="CHEBI:194156"/>
        <dbReference type="ChEBI" id="CHEBI:456215"/>
        <dbReference type="EC" id="3.1.3.7"/>
    </reaction>
    <physiologicalReaction direction="left-to-right" evidence="11">
        <dbReference type="Rhea" id="RHEA:77644"/>
    </physiologicalReaction>
</comment>
<dbReference type="InterPro" id="IPR020550">
    <property type="entry name" value="Inositol_monophosphatase_CS"/>
</dbReference>
<feature type="region of interest" description="Disordered" evidence="19">
    <location>
        <begin position="305"/>
        <end position="392"/>
    </location>
</feature>
<evidence type="ECO:0000256" key="16">
    <source>
        <dbReference type="ARBA" id="ARBA00044544"/>
    </source>
</evidence>
<dbReference type="Pfam" id="PF00459">
    <property type="entry name" value="Inositol_P"/>
    <property type="match status" value="1"/>
</dbReference>
<organism evidence="20 21">
    <name type="scientific">Pinctada imbricata</name>
    <name type="common">Atlantic pearl-oyster</name>
    <name type="synonym">Pinctada martensii</name>
    <dbReference type="NCBI Taxonomy" id="66713"/>
    <lineage>
        <taxon>Eukaryota</taxon>
        <taxon>Metazoa</taxon>
        <taxon>Spiralia</taxon>
        <taxon>Lophotrochozoa</taxon>
        <taxon>Mollusca</taxon>
        <taxon>Bivalvia</taxon>
        <taxon>Autobranchia</taxon>
        <taxon>Pteriomorphia</taxon>
        <taxon>Pterioida</taxon>
        <taxon>Pterioidea</taxon>
        <taxon>Pteriidae</taxon>
        <taxon>Pinctada</taxon>
    </lineage>
</organism>
<dbReference type="Gene3D" id="3.30.540.10">
    <property type="entry name" value="Fructose-1,6-Bisphosphatase, subunit A, domain 1"/>
    <property type="match status" value="1"/>
</dbReference>
<dbReference type="SUPFAM" id="SSF56655">
    <property type="entry name" value="Carbohydrate phosphatase"/>
    <property type="match status" value="1"/>
</dbReference>
<evidence type="ECO:0000256" key="6">
    <source>
        <dbReference type="ARBA" id="ARBA00022801"/>
    </source>
</evidence>
<evidence type="ECO:0000256" key="12">
    <source>
        <dbReference type="ARBA" id="ARBA00044478"/>
    </source>
</evidence>
<sequence>MASSPLIMRLVSASVAVSNRASGIIRDIMKSGNLGIVEKGKNDLQTEADRSAQRCIVASLHKRFPEVAIFGEEALDPSEKIPAEFLEHESDEYVLKQECPEYLRNVADEDVVIWVDPLDGTAEFTQGFLDHVTVLIGIAVKGNAVAGVINQPWYNYQNPDKPLGRTIWGVMGLGGFGFLREVPPKDKLIVTTSRSHSNMLVTETVHSLNPNEVVRVGGTGHKVLLLIEGKVHAYVFASKGCKKWDTCAPEAVLHAVGGCLTDLHGIKMNYAKDVQRQNTGGMLATLMNEEDHRGIVAKIPELAKDAMEQSSPAPELDFMGAKFGQNPQRGSNSEEKSNIPIGSNKVPSEEKKQAVDQSAVSPTPSTDSQGTTSSKSSQLSDSVQKETCTTKL</sequence>
<evidence type="ECO:0000256" key="19">
    <source>
        <dbReference type="SAM" id="MobiDB-lite"/>
    </source>
</evidence>
<dbReference type="EC" id="3.1.3.57" evidence="15"/>
<dbReference type="Proteomes" id="UP001186944">
    <property type="component" value="Unassembled WGS sequence"/>
</dbReference>
<comment type="catalytic activity">
    <reaction evidence="13">
        <text>adenosine 3',5'-bisphosphate + H2O = AMP + phosphate</text>
        <dbReference type="Rhea" id="RHEA:10040"/>
        <dbReference type="ChEBI" id="CHEBI:15377"/>
        <dbReference type="ChEBI" id="CHEBI:43474"/>
        <dbReference type="ChEBI" id="CHEBI:58343"/>
        <dbReference type="ChEBI" id="CHEBI:456215"/>
        <dbReference type="EC" id="3.1.3.7"/>
    </reaction>
    <physiologicalReaction direction="left-to-right" evidence="13">
        <dbReference type="Rhea" id="RHEA:10041"/>
    </physiologicalReaction>
</comment>
<dbReference type="CDD" id="cd01640">
    <property type="entry name" value="IPPase"/>
    <property type="match status" value="1"/>
</dbReference>
<evidence type="ECO:0000313" key="21">
    <source>
        <dbReference type="Proteomes" id="UP001186944"/>
    </source>
</evidence>
<dbReference type="PRINTS" id="PR00377">
    <property type="entry name" value="IMPHPHTASES"/>
</dbReference>
<comment type="catalytic activity">
    <reaction evidence="12">
        <text>1D-myo-inositol 1,4-bisphosphate + H2O = 1D-myo-inositol 4-phosphate + phosphate</text>
        <dbReference type="Rhea" id="RHEA:15553"/>
        <dbReference type="ChEBI" id="CHEBI:15377"/>
        <dbReference type="ChEBI" id="CHEBI:43474"/>
        <dbReference type="ChEBI" id="CHEBI:58282"/>
        <dbReference type="ChEBI" id="CHEBI:58469"/>
        <dbReference type="EC" id="3.1.3.57"/>
    </reaction>
    <physiologicalReaction direction="left-to-right" evidence="12">
        <dbReference type="Rhea" id="RHEA:15554"/>
    </physiologicalReaction>
</comment>
<keyword evidence="7 18" id="KW-0460">Magnesium</keyword>
<name>A0AA88XYB4_PINIB</name>
<dbReference type="GO" id="GO:0008441">
    <property type="term" value="F:3'(2'),5'-bisphosphate nucleotidase activity"/>
    <property type="evidence" value="ECO:0007669"/>
    <property type="project" value="UniProtKB-EC"/>
</dbReference>
<keyword evidence="5 18" id="KW-0479">Metal-binding</keyword>
<comment type="catalytic activity">
    <reaction evidence="14">
        <text>3'-phosphoadenylyl sulfate + H2O = adenosine 5'-phosphosulfate + phosphate</text>
        <dbReference type="Rhea" id="RHEA:77639"/>
        <dbReference type="ChEBI" id="CHEBI:15377"/>
        <dbReference type="ChEBI" id="CHEBI:43474"/>
        <dbReference type="ChEBI" id="CHEBI:58243"/>
        <dbReference type="ChEBI" id="CHEBI:58339"/>
        <dbReference type="EC" id="3.1.3.7"/>
    </reaction>
    <physiologicalReaction direction="left-to-right" evidence="14">
        <dbReference type="Rhea" id="RHEA:77640"/>
    </physiologicalReaction>
</comment>
<evidence type="ECO:0000256" key="18">
    <source>
        <dbReference type="PIRSR" id="PIRSR600760-2"/>
    </source>
</evidence>
<evidence type="ECO:0000256" key="13">
    <source>
        <dbReference type="ARBA" id="ARBA00044479"/>
    </source>
</evidence>
<dbReference type="InterPro" id="IPR000760">
    <property type="entry name" value="Inositol_monophosphatase-like"/>
</dbReference>
<keyword evidence="6" id="KW-0378">Hydrolase</keyword>
<evidence type="ECO:0000256" key="9">
    <source>
        <dbReference type="ARBA" id="ARBA00041815"/>
    </source>
</evidence>
<dbReference type="AlphaFoldDB" id="A0AA88XYB4"/>
<feature type="binding site" evidence="18">
    <location>
        <position position="118"/>
    </location>
    <ligand>
        <name>Mg(2+)</name>
        <dbReference type="ChEBI" id="CHEBI:18420"/>
        <label>1</label>
        <note>catalytic</note>
    </ligand>
</feature>
<evidence type="ECO:0000256" key="3">
    <source>
        <dbReference type="ARBA" id="ARBA00012633"/>
    </source>
</evidence>
<dbReference type="GO" id="GO:0004441">
    <property type="term" value="F:inositol-1,4-bisphosphate 1-phosphatase activity"/>
    <property type="evidence" value="ECO:0007669"/>
    <property type="project" value="UniProtKB-EC"/>
</dbReference>
<protein>
    <recommendedName>
        <fullName evidence="8">3'(2'),5'-bisphosphate nucleotidase 1</fullName>
        <ecNumber evidence="15">3.1.3.57</ecNumber>
        <ecNumber evidence="3">3.1.3.7</ecNumber>
    </recommendedName>
    <alternativeName>
        <fullName evidence="16">3'-phosphoadenosine 5'-phosphate phosphatase</fullName>
    </alternativeName>
    <alternativeName>
        <fullName evidence="9">Bisphosphate 3'-nucleotidase 1</fullName>
    </alternativeName>
    <alternativeName>
        <fullName evidence="17">Inositol-polyphosphate 1-phosphatase</fullName>
    </alternativeName>
</protein>
<dbReference type="InterPro" id="IPR020583">
    <property type="entry name" value="Inositol_monoP_metal-BS"/>
</dbReference>
<comment type="catalytic activity">
    <reaction evidence="10">
        <text>1D-myo-inositol 1,3,4-trisphosphate + H2O = 1D-myo-inositol 3,4-bisphosphate + phosphate</text>
        <dbReference type="Rhea" id="RHEA:70319"/>
        <dbReference type="ChEBI" id="CHEBI:15377"/>
        <dbReference type="ChEBI" id="CHEBI:43474"/>
        <dbReference type="ChEBI" id="CHEBI:58414"/>
        <dbReference type="ChEBI" id="CHEBI:83241"/>
    </reaction>
    <physiologicalReaction direction="left-to-right" evidence="10">
        <dbReference type="Rhea" id="RHEA:70320"/>
    </physiologicalReaction>
</comment>
<comment type="caution">
    <text evidence="20">The sequence shown here is derived from an EMBL/GenBank/DDBJ whole genome shotgun (WGS) entry which is preliminary data.</text>
</comment>
<dbReference type="GO" id="GO:0046854">
    <property type="term" value="P:phosphatidylinositol phosphate biosynthetic process"/>
    <property type="evidence" value="ECO:0007669"/>
    <property type="project" value="InterPro"/>
</dbReference>
<dbReference type="PROSITE" id="PS00629">
    <property type="entry name" value="IMP_1"/>
    <property type="match status" value="1"/>
</dbReference>
<keyword evidence="4" id="KW-0452">Lithium</keyword>
<dbReference type="FunFam" id="3.40.190.80:FF:000006">
    <property type="entry name" value="Bisphosphate nucleotidase 1"/>
    <property type="match status" value="1"/>
</dbReference>
<feature type="binding site" evidence="18">
    <location>
        <position position="119"/>
    </location>
    <ligand>
        <name>Mg(2+)</name>
        <dbReference type="ChEBI" id="CHEBI:18420"/>
        <label>1</label>
        <note>catalytic</note>
    </ligand>
</feature>
<evidence type="ECO:0000256" key="11">
    <source>
        <dbReference type="ARBA" id="ARBA00044466"/>
    </source>
</evidence>
<dbReference type="EC" id="3.1.3.7" evidence="3"/>
<dbReference type="Gene3D" id="3.40.190.80">
    <property type="match status" value="1"/>
</dbReference>
<evidence type="ECO:0000256" key="7">
    <source>
        <dbReference type="ARBA" id="ARBA00022842"/>
    </source>
</evidence>
<feature type="binding site" evidence="18">
    <location>
        <position position="72"/>
    </location>
    <ligand>
        <name>Mg(2+)</name>
        <dbReference type="ChEBI" id="CHEBI:18420"/>
        <label>1</label>
        <note>catalytic</note>
    </ligand>
</feature>
<proteinExistence type="inferred from homology"/>
<feature type="compositionally biased region" description="Polar residues" evidence="19">
    <location>
        <begin position="355"/>
        <end position="364"/>
    </location>
</feature>
<evidence type="ECO:0000256" key="4">
    <source>
        <dbReference type="ARBA" id="ARBA00022671"/>
    </source>
</evidence>
<gene>
    <name evidence="20" type="ORF">FSP39_023996</name>
</gene>
<evidence type="ECO:0000256" key="2">
    <source>
        <dbReference type="ARBA" id="ARBA00009759"/>
    </source>
</evidence>
<evidence type="ECO:0000256" key="17">
    <source>
        <dbReference type="ARBA" id="ARBA00044554"/>
    </source>
</evidence>
<dbReference type="EMBL" id="VSWD01000009">
    <property type="protein sequence ID" value="KAK3094082.1"/>
    <property type="molecule type" value="Genomic_DNA"/>
</dbReference>
<keyword evidence="21" id="KW-1185">Reference proteome</keyword>